<feature type="compositionally biased region" description="Acidic residues" evidence="8">
    <location>
        <begin position="892"/>
        <end position="906"/>
    </location>
</feature>
<evidence type="ECO:0000256" key="3">
    <source>
        <dbReference type="ARBA" id="ARBA00022692"/>
    </source>
</evidence>
<feature type="compositionally biased region" description="Polar residues" evidence="8">
    <location>
        <begin position="834"/>
        <end position="845"/>
    </location>
</feature>
<evidence type="ECO:0000256" key="1">
    <source>
        <dbReference type="ARBA" id="ARBA00004141"/>
    </source>
</evidence>
<evidence type="ECO:0000259" key="10">
    <source>
        <dbReference type="Pfam" id="PF07885"/>
    </source>
</evidence>
<keyword evidence="12" id="KW-1185">Reference proteome</keyword>
<dbReference type="Gene3D" id="1.10.287.70">
    <property type="match status" value="2"/>
</dbReference>
<feature type="domain" description="Potassium channel" evidence="10">
    <location>
        <begin position="256"/>
        <end position="328"/>
    </location>
</feature>
<feature type="compositionally biased region" description="Gly residues" evidence="8">
    <location>
        <begin position="1125"/>
        <end position="1137"/>
    </location>
</feature>
<feature type="region of interest" description="Disordered" evidence="8">
    <location>
        <begin position="802"/>
        <end position="850"/>
    </location>
</feature>
<keyword evidence="6 9" id="KW-0472">Membrane</keyword>
<feature type="transmembrane region" description="Helical" evidence="9">
    <location>
        <begin position="212"/>
        <end position="235"/>
    </location>
</feature>
<feature type="transmembrane region" description="Helical" evidence="9">
    <location>
        <begin position="305"/>
        <end position="324"/>
    </location>
</feature>
<dbReference type="Proteomes" id="UP000707451">
    <property type="component" value="Unassembled WGS sequence"/>
</dbReference>
<feature type="compositionally biased region" description="Polar residues" evidence="8">
    <location>
        <begin position="763"/>
        <end position="774"/>
    </location>
</feature>
<keyword evidence="4 9" id="KW-1133">Transmembrane helix</keyword>
<dbReference type="AlphaFoldDB" id="A0A9P7XMK6"/>
<dbReference type="EMBL" id="JAHRHY010000015">
    <property type="protein sequence ID" value="KAG9063816.1"/>
    <property type="molecule type" value="Genomic_DNA"/>
</dbReference>
<dbReference type="OrthoDB" id="297496at2759"/>
<dbReference type="InterPro" id="IPR003280">
    <property type="entry name" value="2pore_dom_K_chnl"/>
</dbReference>
<feature type="region of interest" description="Disordered" evidence="8">
    <location>
        <begin position="890"/>
        <end position="926"/>
    </location>
</feature>
<proteinExistence type="predicted"/>
<feature type="transmembrane region" description="Helical" evidence="9">
    <location>
        <begin position="247"/>
        <end position="268"/>
    </location>
</feature>
<feature type="compositionally biased region" description="Polar residues" evidence="8">
    <location>
        <begin position="518"/>
        <end position="532"/>
    </location>
</feature>
<feature type="compositionally biased region" description="Polar residues" evidence="8">
    <location>
        <begin position="700"/>
        <end position="709"/>
    </location>
</feature>
<feature type="transmembrane region" description="Helical" evidence="9">
    <location>
        <begin position="148"/>
        <end position="169"/>
    </location>
</feature>
<feature type="region of interest" description="Disordered" evidence="8">
    <location>
        <begin position="651"/>
        <end position="728"/>
    </location>
</feature>
<feature type="transmembrane region" description="Helical" evidence="9">
    <location>
        <begin position="380"/>
        <end position="404"/>
    </location>
</feature>
<keyword evidence="7 11" id="KW-0407">Ion channel</keyword>
<feature type="compositionally biased region" description="Basic and acidic residues" evidence="8">
    <location>
        <begin position="824"/>
        <end position="833"/>
    </location>
</feature>
<dbReference type="SUPFAM" id="SSF81324">
    <property type="entry name" value="Voltage-gated potassium channels"/>
    <property type="match status" value="2"/>
</dbReference>
<feature type="compositionally biased region" description="Polar residues" evidence="8">
    <location>
        <begin position="1103"/>
        <end position="1116"/>
    </location>
</feature>
<feature type="compositionally biased region" description="Polar residues" evidence="8">
    <location>
        <begin position="1019"/>
        <end position="1058"/>
    </location>
</feature>
<name>A0A9P7XMK6_9FUNG</name>
<dbReference type="PANTHER" id="PTHR11003">
    <property type="entry name" value="POTASSIUM CHANNEL, SUBFAMILY K"/>
    <property type="match status" value="1"/>
</dbReference>
<dbReference type="GO" id="GO:0022841">
    <property type="term" value="F:potassium ion leak channel activity"/>
    <property type="evidence" value="ECO:0007669"/>
    <property type="project" value="TreeGrafter"/>
</dbReference>
<feature type="compositionally biased region" description="Low complexity" evidence="8">
    <location>
        <begin position="1075"/>
        <end position="1085"/>
    </location>
</feature>
<reference evidence="11" key="1">
    <citation type="submission" date="2021-06" db="EMBL/GenBank/DDBJ databases">
        <title>Genome Sequence of Mortierella hyaline Strain SCG-10, a Cold-Adapted, Nitrate-Reducing Fungus Isolated from Soil in Minnesota, USA.</title>
        <authorList>
            <person name="Aldossari N."/>
        </authorList>
    </citation>
    <scope>NUCLEOTIDE SEQUENCE</scope>
    <source>
        <strain evidence="11">SCG-10</strain>
    </source>
</reference>
<evidence type="ECO:0000256" key="7">
    <source>
        <dbReference type="ARBA" id="ARBA00023303"/>
    </source>
</evidence>
<keyword evidence="3 9" id="KW-0812">Transmembrane</keyword>
<evidence type="ECO:0000256" key="6">
    <source>
        <dbReference type="ARBA" id="ARBA00023136"/>
    </source>
</evidence>
<protein>
    <submittedName>
        <fullName evidence="11">Potassium channel</fullName>
    </submittedName>
</protein>
<evidence type="ECO:0000256" key="2">
    <source>
        <dbReference type="ARBA" id="ARBA00022448"/>
    </source>
</evidence>
<keyword evidence="5" id="KW-0406">Ion transport</keyword>
<evidence type="ECO:0000256" key="5">
    <source>
        <dbReference type="ARBA" id="ARBA00023065"/>
    </source>
</evidence>
<dbReference type="GO" id="GO:0015271">
    <property type="term" value="F:outward rectifier potassium channel activity"/>
    <property type="evidence" value="ECO:0007669"/>
    <property type="project" value="TreeGrafter"/>
</dbReference>
<feature type="region of interest" description="Disordered" evidence="8">
    <location>
        <begin position="1"/>
        <end position="81"/>
    </location>
</feature>
<feature type="region of interest" description="Disordered" evidence="8">
    <location>
        <begin position="502"/>
        <end position="557"/>
    </location>
</feature>
<evidence type="ECO:0000256" key="9">
    <source>
        <dbReference type="SAM" id="Phobius"/>
    </source>
</evidence>
<dbReference type="GO" id="GO:0005886">
    <property type="term" value="C:plasma membrane"/>
    <property type="evidence" value="ECO:0007669"/>
    <property type="project" value="TreeGrafter"/>
</dbReference>
<gene>
    <name evidence="11" type="primary">TOK1_1</name>
    <name evidence="11" type="ORF">KI688_003928</name>
</gene>
<keyword evidence="2" id="KW-0813">Transport</keyword>
<evidence type="ECO:0000313" key="12">
    <source>
        <dbReference type="Proteomes" id="UP000707451"/>
    </source>
</evidence>
<dbReference type="PANTHER" id="PTHR11003:SF291">
    <property type="entry name" value="IP11374P"/>
    <property type="match status" value="1"/>
</dbReference>
<feature type="compositionally biased region" description="Basic and acidic residues" evidence="8">
    <location>
        <begin position="1154"/>
        <end position="1167"/>
    </location>
</feature>
<evidence type="ECO:0000313" key="11">
    <source>
        <dbReference type="EMBL" id="KAG9063816.1"/>
    </source>
</evidence>
<feature type="compositionally biased region" description="Polar residues" evidence="8">
    <location>
        <begin position="540"/>
        <end position="556"/>
    </location>
</feature>
<feature type="transmembrane region" description="Helical" evidence="9">
    <location>
        <begin position="181"/>
        <end position="200"/>
    </location>
</feature>
<accession>A0A9P7XMK6</accession>
<feature type="compositionally biased region" description="Polar residues" evidence="8">
    <location>
        <begin position="55"/>
        <end position="66"/>
    </location>
</feature>
<evidence type="ECO:0000256" key="4">
    <source>
        <dbReference type="ARBA" id="ARBA00022989"/>
    </source>
</evidence>
<comment type="subcellular location">
    <subcellularLocation>
        <location evidence="1">Membrane</location>
        <topology evidence="1">Multi-pass membrane protein</topology>
    </subcellularLocation>
</comment>
<dbReference type="InterPro" id="IPR013099">
    <property type="entry name" value="K_chnl_dom"/>
</dbReference>
<evidence type="ECO:0000256" key="8">
    <source>
        <dbReference type="SAM" id="MobiDB-lite"/>
    </source>
</evidence>
<dbReference type="GO" id="GO:0030322">
    <property type="term" value="P:stabilization of membrane potential"/>
    <property type="evidence" value="ECO:0007669"/>
    <property type="project" value="TreeGrafter"/>
</dbReference>
<feature type="compositionally biased region" description="Polar residues" evidence="8">
    <location>
        <begin position="673"/>
        <end position="685"/>
    </location>
</feature>
<dbReference type="Pfam" id="PF07885">
    <property type="entry name" value="Ion_trans_2"/>
    <property type="match status" value="1"/>
</dbReference>
<sequence length="1215" mass="132124">MWNPPLSDLTFNFRHPNPRVNGPSGGGVYQDVSPRISLSNDAAYPAGSGRGGGNSDPSIPTNNHIDNNGAPGNAPSFERPRASSHPILARSLPHPKLEKVAPYLTIATLQAYTVLTVVRCLADPVWIIPRSGNEDPIRTAEIGSLEKSFLACAIAFTMLSCLGVTLRILDKFTFLRQIPVVTAYLEAIFCIAALTSFLSTHSLPSGSQFSHGFLACVITVLFSSIVAIMLTVDWWRGFPSAGLSATLKGLIIASFVMTIVIIIGAAIYSTLEDWTFDEAVNFCIVSFATIGYGNLSPKTVAGQSIFFFYGLLGISSLGFFVVSLRNAVIEQFQWRLVDRFSKPAHLTRVQTRMSAKDIPFPIARFEEEQRVKMVVKRKMMVRMGFIWIVMWFGGAGVFCAFEPWTYLESLYFYYVPKQPGAIEFWNVYVFVGLAVFAYILSLSSESMASQIHLVDDQDDDNDDDMYGWERNEDPNAPLTTRSGTLGLEGLKWLHHQQNMQRRDSVQSIQVDQEGKPLDNNSTSEMPSMTFDGSQDEDRSLQASIQRSRPNRKSSTGRILMVSAKERKQMLEAEYYATHSLPTTIKFIDTKGMPHQKTVGRASTMADSISGPNVGSMSGDPAGYTYGTVGYYGTIGRHDLAGLTRSGTLLRNQQPSVDMGGANIDNIYGPGDSQPINTVQTQQLQHQPLIKFDSPKGSIRSVGNQPSQRRGQSRPDRFGDQEDDTTTGYIPSIMDVFRPAASENAGEGSSTSGARGKNLIVGTSPITRMRSNSCDQMMGDRRRGPSQNDIHSWIAEDAGTLEGPNFKYVSRPPVQGMSDAGPSTDRSRESHGSDTTRVTSAPNGTSDYVHEDAYPTEQSNMARGAILDSALNELRAHRDGIAPDEIPFMPLTDEPEEMSQDDGDYSEDVPRSETKLDATLPPPQPRGLVTIVREPTLPAVDAELLATALPSNPDNLFLRGEEGAGRGPFAEGVTWPDSRAGSEYGQESRPGSRIGSRHGSAGVTSPEITPAALFDDDNGHQYTLRPTTSQPPSLFSNHPRSGNNSAMPSPTGSRQSSRPGSVLMTIFDEPVRNLPGSRSVSRSGSIRGSGTGLIEGGGGPLARVSSNPMSQPRSRTGSIVMPLNGSGIGSGSGGGGPGATSPASTRSSESIVGPFDEHRLPADLPHFDDDVDLSHVGATPQQVEDEHRRRKDLRRREREIEARLATLGEKGRWVPR</sequence>
<organism evidence="11 12">
    <name type="scientific">Linnemannia hyalina</name>
    <dbReference type="NCBI Taxonomy" id="64524"/>
    <lineage>
        <taxon>Eukaryota</taxon>
        <taxon>Fungi</taxon>
        <taxon>Fungi incertae sedis</taxon>
        <taxon>Mucoromycota</taxon>
        <taxon>Mortierellomycotina</taxon>
        <taxon>Mortierellomycetes</taxon>
        <taxon>Mortierellales</taxon>
        <taxon>Mortierellaceae</taxon>
        <taxon>Linnemannia</taxon>
    </lineage>
</organism>
<feature type="compositionally biased region" description="Gly residues" evidence="8">
    <location>
        <begin position="1086"/>
        <end position="1099"/>
    </location>
</feature>
<feature type="region of interest" description="Disordered" evidence="8">
    <location>
        <begin position="966"/>
        <end position="1194"/>
    </location>
</feature>
<comment type="caution">
    <text evidence="11">The sequence shown here is derived from an EMBL/GenBank/DDBJ whole genome shotgun (WGS) entry which is preliminary data.</text>
</comment>
<feature type="region of interest" description="Disordered" evidence="8">
    <location>
        <begin position="740"/>
        <end position="787"/>
    </location>
</feature>